<sequence>MKKIRYATAALLALACYARDTVHAQVDFFSLEAAYIYNFTAFTDWPAPRLHPSQLYVCVSPGHELASMLAKLEGRTVASRSWHVRPLSDNGDASVCDVLVIDAATAASTSVKAALASDWPLLIVRTADAAEGPYVILLVLQGDQLRFDIDHSEANRRHLGLSSKLLRLARKLT</sequence>
<dbReference type="STRING" id="28094.SAMN06295900_101707"/>
<feature type="signal peptide" evidence="1">
    <location>
        <begin position="1"/>
        <end position="24"/>
    </location>
</feature>
<keyword evidence="1" id="KW-0732">Signal</keyword>
<reference evidence="3" key="1">
    <citation type="submission" date="2017-04" db="EMBL/GenBank/DDBJ databases">
        <authorList>
            <person name="Varghese N."/>
            <person name="Submissions S."/>
        </authorList>
    </citation>
    <scope>NUCLEOTIDE SEQUENCE [LARGE SCALE GENOMIC DNA]</scope>
    <source>
        <strain evidence="3">Ballard 720</strain>
    </source>
</reference>
<gene>
    <name evidence="2" type="ORF">SAMN06295900_101707</name>
</gene>
<dbReference type="PROSITE" id="PS51257">
    <property type="entry name" value="PROKAR_LIPOPROTEIN"/>
    <property type="match status" value="1"/>
</dbReference>
<keyword evidence="3" id="KW-1185">Reference proteome</keyword>
<dbReference type="EMBL" id="FXAH01000001">
    <property type="protein sequence ID" value="SMF00248.1"/>
    <property type="molecule type" value="Genomic_DNA"/>
</dbReference>
<dbReference type="OrthoDB" id="8527941at2"/>
<dbReference type="GeneID" id="95548818"/>
<organism evidence="2 3">
    <name type="scientific">Trinickia caryophylli</name>
    <name type="common">Paraburkholderia caryophylli</name>
    <dbReference type="NCBI Taxonomy" id="28094"/>
    <lineage>
        <taxon>Bacteria</taxon>
        <taxon>Pseudomonadati</taxon>
        <taxon>Pseudomonadota</taxon>
        <taxon>Betaproteobacteria</taxon>
        <taxon>Burkholderiales</taxon>
        <taxon>Burkholderiaceae</taxon>
        <taxon>Trinickia</taxon>
    </lineage>
</organism>
<dbReference type="Pfam" id="PF13689">
    <property type="entry name" value="DUF4154"/>
    <property type="match status" value="1"/>
</dbReference>
<dbReference type="AlphaFoldDB" id="A0A1X7CPM5"/>
<name>A0A1X7CPM5_TRICW</name>
<dbReference type="RefSeq" id="WP_085224277.1">
    <property type="nucleotide sequence ID" value="NZ_BSQD01000001.1"/>
</dbReference>
<protein>
    <recommendedName>
        <fullName evidence="4">DUF4154 domain-containing protein</fullName>
    </recommendedName>
</protein>
<proteinExistence type="predicted"/>
<evidence type="ECO:0000256" key="1">
    <source>
        <dbReference type="SAM" id="SignalP"/>
    </source>
</evidence>
<evidence type="ECO:0008006" key="4">
    <source>
        <dbReference type="Google" id="ProtNLM"/>
    </source>
</evidence>
<dbReference type="Proteomes" id="UP000192911">
    <property type="component" value="Unassembled WGS sequence"/>
</dbReference>
<accession>A0A1X7CPM5</accession>
<evidence type="ECO:0000313" key="2">
    <source>
        <dbReference type="EMBL" id="SMF00248.1"/>
    </source>
</evidence>
<feature type="chain" id="PRO_5012191642" description="DUF4154 domain-containing protein" evidence="1">
    <location>
        <begin position="25"/>
        <end position="173"/>
    </location>
</feature>
<dbReference type="InterPro" id="IPR025293">
    <property type="entry name" value="YfiR/HmsC-like"/>
</dbReference>
<evidence type="ECO:0000313" key="3">
    <source>
        <dbReference type="Proteomes" id="UP000192911"/>
    </source>
</evidence>